<evidence type="ECO:0000256" key="1">
    <source>
        <dbReference type="SAM" id="Phobius"/>
    </source>
</evidence>
<accession>A0A6M3LXE7</accession>
<name>A0A6M3LXE7_9ZZZZ</name>
<evidence type="ECO:0000313" key="2">
    <source>
        <dbReference type="EMBL" id="QJA97278.1"/>
    </source>
</evidence>
<gene>
    <name evidence="2" type="ORF">MM415B06410_0004</name>
</gene>
<feature type="transmembrane region" description="Helical" evidence="1">
    <location>
        <begin position="12"/>
        <end position="31"/>
    </location>
</feature>
<keyword evidence="1" id="KW-1133">Transmembrane helix</keyword>
<sequence length="73" mass="8292">METPIIKTIKQFLLYFLIAFAAFQSGIIYEIKISSIEKRIAKLETNQQTLSGEFESQAAMLRGISKGRLPQLK</sequence>
<protein>
    <submittedName>
        <fullName evidence="2">Uncharacterized protein</fullName>
    </submittedName>
</protein>
<dbReference type="EMBL" id="MT143479">
    <property type="protein sequence ID" value="QJA97278.1"/>
    <property type="molecule type" value="Genomic_DNA"/>
</dbReference>
<keyword evidence="1" id="KW-0472">Membrane</keyword>
<keyword evidence="1" id="KW-0812">Transmembrane</keyword>
<proteinExistence type="predicted"/>
<dbReference type="AlphaFoldDB" id="A0A6M3LXE7"/>
<reference evidence="2" key="1">
    <citation type="submission" date="2020-03" db="EMBL/GenBank/DDBJ databases">
        <title>The deep terrestrial virosphere.</title>
        <authorList>
            <person name="Holmfeldt K."/>
            <person name="Nilsson E."/>
            <person name="Simone D."/>
            <person name="Lopez-Fernandez M."/>
            <person name="Wu X."/>
            <person name="de Brujin I."/>
            <person name="Lundin D."/>
            <person name="Andersson A."/>
            <person name="Bertilsson S."/>
            <person name="Dopson M."/>
        </authorList>
    </citation>
    <scope>NUCLEOTIDE SEQUENCE</scope>
    <source>
        <strain evidence="2">MM415B06410</strain>
    </source>
</reference>
<organism evidence="2">
    <name type="scientific">viral metagenome</name>
    <dbReference type="NCBI Taxonomy" id="1070528"/>
    <lineage>
        <taxon>unclassified sequences</taxon>
        <taxon>metagenomes</taxon>
        <taxon>organismal metagenomes</taxon>
    </lineage>
</organism>